<evidence type="ECO:0000256" key="3">
    <source>
        <dbReference type="ARBA" id="ARBA00022741"/>
    </source>
</evidence>
<dbReference type="Gene3D" id="3.30.160.60">
    <property type="entry name" value="Classic Zinc Finger"/>
    <property type="match status" value="1"/>
</dbReference>
<keyword evidence="4 6" id="KW-0067">ATP-binding</keyword>
<dbReference type="Proteomes" id="UP000215902">
    <property type="component" value="Unassembled WGS sequence"/>
</dbReference>
<dbReference type="PANTHER" id="PTHR11088:SF89">
    <property type="entry name" value="TRNA DIMETHYLALLYLTRANSFERASE"/>
    <property type="match status" value="1"/>
</dbReference>
<dbReference type="EMBL" id="NIVC01002397">
    <property type="protein sequence ID" value="PAA58221.1"/>
    <property type="molecule type" value="Genomic_DNA"/>
</dbReference>
<evidence type="ECO:0000259" key="8">
    <source>
        <dbReference type="PROSITE" id="PS50157"/>
    </source>
</evidence>
<dbReference type="InterPro" id="IPR036236">
    <property type="entry name" value="Znf_C2H2_sf"/>
</dbReference>
<evidence type="ECO:0000256" key="2">
    <source>
        <dbReference type="ARBA" id="ARBA00022679"/>
    </source>
</evidence>
<dbReference type="GO" id="GO:0052381">
    <property type="term" value="F:tRNA dimethylallyltransferase activity"/>
    <property type="evidence" value="ECO:0007669"/>
    <property type="project" value="InterPro"/>
</dbReference>
<evidence type="ECO:0000313" key="9">
    <source>
        <dbReference type="EMBL" id="PAA58221.1"/>
    </source>
</evidence>
<evidence type="ECO:0000256" key="1">
    <source>
        <dbReference type="ARBA" id="ARBA00005842"/>
    </source>
</evidence>
<dbReference type="PANTHER" id="PTHR11088">
    <property type="entry name" value="TRNA DIMETHYLALLYLTRANSFERASE"/>
    <property type="match status" value="1"/>
</dbReference>
<comment type="similarity">
    <text evidence="1 6">Belongs to the IPP transferase family.</text>
</comment>
<dbReference type="InterPro" id="IPR039657">
    <property type="entry name" value="Dimethylallyltransferase"/>
</dbReference>
<dbReference type="NCBIfam" id="TIGR00174">
    <property type="entry name" value="miaA"/>
    <property type="match status" value="1"/>
</dbReference>
<feature type="compositionally biased region" description="Low complexity" evidence="7">
    <location>
        <begin position="474"/>
        <end position="489"/>
    </location>
</feature>
<sequence length="489" mass="54457">MTAQPSPPIVIVAGPTGVGKSLLAIELAKKFNGEVLNADSMQLYSGLDIVTNKVTSEELSQAPHHLIGCLSPLTTDSTVGAYRQLAQPLLDRLLKENRLPIICGGTCYYIEALLWNILLEDGGNFTNDVDDIESELRDDPAQKSDPQELHNRLRAVDPEAAIRLHPNDRRKVARALQVNLRRGDGAYSSMLREQHRLGDHFSGPLRYPPDRLAILWLACRRDHLERRLDCRVDKMIQSGLLAELEAFHSEFNASRVGAGASKDYTRGIFQSIGFKEFHSYLLMSPEQRDSAEGQLALKSGIELMKQRTKRYAVQQEKWLRNRFLRHSDDNYAPVYLLNADSLVESDWTTGVRQPAFEIVEALLKSDQNILLKHSTRLATEPRGLVGSSSSLDDSESDSVRIGRSLELRCDHCGVTFAQRDQYKEHMSSRRHAKRMAGLRRLAARIAAGHSDPNAVVVIDRNAEAADGSEESAVDNNNDSGRSSSRAVTG</sequence>
<protein>
    <recommendedName>
        <fullName evidence="8">C2H2-type domain-containing protein</fullName>
    </recommendedName>
</protein>
<dbReference type="SUPFAM" id="SSF52540">
    <property type="entry name" value="P-loop containing nucleoside triphosphate hydrolases"/>
    <property type="match status" value="2"/>
</dbReference>
<dbReference type="GO" id="GO:0006400">
    <property type="term" value="P:tRNA modification"/>
    <property type="evidence" value="ECO:0007669"/>
    <property type="project" value="TreeGrafter"/>
</dbReference>
<keyword evidence="5" id="KW-0479">Metal-binding</keyword>
<keyword evidence="5" id="KW-0863">Zinc-finger</keyword>
<reference evidence="9 10" key="1">
    <citation type="submission" date="2017-06" db="EMBL/GenBank/DDBJ databases">
        <title>A platform for efficient transgenesis in Macrostomum lignano, a flatworm model organism for stem cell research.</title>
        <authorList>
            <person name="Berezikov E."/>
        </authorList>
    </citation>
    <scope>NUCLEOTIDE SEQUENCE [LARGE SCALE GENOMIC DNA]</scope>
    <source>
        <strain evidence="9">DV1</strain>
        <tissue evidence="9">Whole organism</tissue>
    </source>
</reference>
<keyword evidence="5" id="KW-0862">Zinc</keyword>
<evidence type="ECO:0000313" key="10">
    <source>
        <dbReference type="Proteomes" id="UP000215902"/>
    </source>
</evidence>
<keyword evidence="2 6" id="KW-0808">Transferase</keyword>
<dbReference type="GO" id="GO:0005739">
    <property type="term" value="C:mitochondrion"/>
    <property type="evidence" value="ECO:0007669"/>
    <property type="project" value="TreeGrafter"/>
</dbReference>
<proteinExistence type="inferred from homology"/>
<keyword evidence="3 6" id="KW-0547">Nucleotide-binding</keyword>
<name>A0A267E9F7_9PLAT</name>
<dbReference type="OrthoDB" id="775260at2759"/>
<evidence type="ECO:0000256" key="7">
    <source>
        <dbReference type="SAM" id="MobiDB-lite"/>
    </source>
</evidence>
<organism evidence="9 10">
    <name type="scientific">Macrostomum lignano</name>
    <dbReference type="NCBI Taxonomy" id="282301"/>
    <lineage>
        <taxon>Eukaryota</taxon>
        <taxon>Metazoa</taxon>
        <taxon>Spiralia</taxon>
        <taxon>Lophotrochozoa</taxon>
        <taxon>Platyhelminthes</taxon>
        <taxon>Rhabditophora</taxon>
        <taxon>Macrostomorpha</taxon>
        <taxon>Macrostomida</taxon>
        <taxon>Macrostomidae</taxon>
        <taxon>Macrostomum</taxon>
    </lineage>
</organism>
<dbReference type="InterPro" id="IPR013087">
    <property type="entry name" value="Znf_C2H2_type"/>
</dbReference>
<dbReference type="InterPro" id="IPR018022">
    <property type="entry name" value="IPT"/>
</dbReference>
<evidence type="ECO:0000256" key="4">
    <source>
        <dbReference type="ARBA" id="ARBA00022840"/>
    </source>
</evidence>
<feature type="region of interest" description="Disordered" evidence="7">
    <location>
        <begin position="462"/>
        <end position="489"/>
    </location>
</feature>
<dbReference type="GO" id="GO:0008270">
    <property type="term" value="F:zinc ion binding"/>
    <property type="evidence" value="ECO:0007669"/>
    <property type="project" value="UniProtKB-KW"/>
</dbReference>
<dbReference type="GO" id="GO:0005524">
    <property type="term" value="F:ATP binding"/>
    <property type="evidence" value="ECO:0007669"/>
    <property type="project" value="UniProtKB-KW"/>
</dbReference>
<dbReference type="HAMAP" id="MF_00185">
    <property type="entry name" value="IPP_trans"/>
    <property type="match status" value="1"/>
</dbReference>
<dbReference type="Gene3D" id="1.10.20.140">
    <property type="match status" value="1"/>
</dbReference>
<keyword evidence="10" id="KW-1185">Reference proteome</keyword>
<dbReference type="PROSITE" id="PS00028">
    <property type="entry name" value="ZINC_FINGER_C2H2_1"/>
    <property type="match status" value="1"/>
</dbReference>
<gene>
    <name evidence="9" type="ORF">BOX15_Mlig007935g2</name>
</gene>
<accession>A0A267E9F7</accession>
<dbReference type="SUPFAM" id="SSF57667">
    <property type="entry name" value="beta-beta-alpha zinc fingers"/>
    <property type="match status" value="1"/>
</dbReference>
<dbReference type="InterPro" id="IPR027417">
    <property type="entry name" value="P-loop_NTPase"/>
</dbReference>
<dbReference type="PROSITE" id="PS50157">
    <property type="entry name" value="ZINC_FINGER_C2H2_2"/>
    <property type="match status" value="1"/>
</dbReference>
<dbReference type="Pfam" id="PF01715">
    <property type="entry name" value="IPPT"/>
    <property type="match status" value="1"/>
</dbReference>
<comment type="caution">
    <text evidence="9">The sequence shown here is derived from an EMBL/GenBank/DDBJ whole genome shotgun (WGS) entry which is preliminary data.</text>
</comment>
<dbReference type="SMART" id="SM00355">
    <property type="entry name" value="ZnF_C2H2"/>
    <property type="match status" value="1"/>
</dbReference>
<dbReference type="STRING" id="282301.A0A267E9F7"/>
<evidence type="ECO:0000256" key="6">
    <source>
        <dbReference type="RuleBase" id="RU003785"/>
    </source>
</evidence>
<dbReference type="Gene3D" id="3.40.50.300">
    <property type="entry name" value="P-loop containing nucleotide triphosphate hydrolases"/>
    <property type="match status" value="1"/>
</dbReference>
<evidence type="ECO:0000256" key="5">
    <source>
        <dbReference type="PROSITE-ProRule" id="PRU00042"/>
    </source>
</evidence>
<dbReference type="AlphaFoldDB" id="A0A267E9F7"/>
<feature type="domain" description="C2H2-type" evidence="8">
    <location>
        <begin position="407"/>
        <end position="436"/>
    </location>
</feature>